<dbReference type="PANTHER" id="PTHR47219">
    <property type="entry name" value="RAB GTPASE-ACTIVATING PROTEIN 1-LIKE"/>
    <property type="match status" value="1"/>
</dbReference>
<dbReference type="InterPro" id="IPR035969">
    <property type="entry name" value="Rab-GAP_TBC_sf"/>
</dbReference>
<sequence length="296" mass="33122">MNLLSTSVPSQARKSKKIRKLLLDGVPASVRYMVWSTFSFPGVYPQLCKRGRVPASEVIEREVGRGELGQLRVLSDAGGGVVQLLQAYLNMVPDIQYTPGLPHIVGQLLLLAPEEDAFWIFISIMDTHIRPYFSSGSIQMEVDSALFSRALEVNDAQVAKKLLVDMGINPNAICQPWFTSLFVGCLPAEYLTRTWDLFLYDGIPFLFRVGLAIVSFVRRQLLNCTSEETALSLLHRPPPLTLPPSPENYLSFVYSIKLKDDDVKKQRIKMEAQVKRQTQQQPRGANTAGSISLPRV</sequence>
<dbReference type="InterPro" id="IPR000195">
    <property type="entry name" value="Rab-GAP-TBC_dom"/>
</dbReference>
<feature type="region of interest" description="Disordered" evidence="1">
    <location>
        <begin position="273"/>
        <end position="296"/>
    </location>
</feature>
<reference evidence="3 4" key="1">
    <citation type="journal article" date="2019" name="Nat. Ecol. Evol.">
        <title>Megaphylogeny resolves global patterns of mushroom evolution.</title>
        <authorList>
            <person name="Varga T."/>
            <person name="Krizsan K."/>
            <person name="Foldi C."/>
            <person name="Dima B."/>
            <person name="Sanchez-Garcia M."/>
            <person name="Sanchez-Ramirez S."/>
            <person name="Szollosi G.J."/>
            <person name="Szarkandi J.G."/>
            <person name="Papp V."/>
            <person name="Albert L."/>
            <person name="Andreopoulos W."/>
            <person name="Angelini C."/>
            <person name="Antonin V."/>
            <person name="Barry K.W."/>
            <person name="Bougher N.L."/>
            <person name="Buchanan P."/>
            <person name="Buyck B."/>
            <person name="Bense V."/>
            <person name="Catcheside P."/>
            <person name="Chovatia M."/>
            <person name="Cooper J."/>
            <person name="Damon W."/>
            <person name="Desjardin D."/>
            <person name="Finy P."/>
            <person name="Geml J."/>
            <person name="Haridas S."/>
            <person name="Hughes K."/>
            <person name="Justo A."/>
            <person name="Karasinski D."/>
            <person name="Kautmanova I."/>
            <person name="Kiss B."/>
            <person name="Kocsube S."/>
            <person name="Kotiranta H."/>
            <person name="LaButti K.M."/>
            <person name="Lechner B.E."/>
            <person name="Liimatainen K."/>
            <person name="Lipzen A."/>
            <person name="Lukacs Z."/>
            <person name="Mihaltcheva S."/>
            <person name="Morgado L.N."/>
            <person name="Niskanen T."/>
            <person name="Noordeloos M.E."/>
            <person name="Ohm R.A."/>
            <person name="Ortiz-Santana B."/>
            <person name="Ovrebo C."/>
            <person name="Racz N."/>
            <person name="Riley R."/>
            <person name="Savchenko A."/>
            <person name="Shiryaev A."/>
            <person name="Soop K."/>
            <person name="Spirin V."/>
            <person name="Szebenyi C."/>
            <person name="Tomsovsky M."/>
            <person name="Tulloss R.E."/>
            <person name="Uehling J."/>
            <person name="Grigoriev I.V."/>
            <person name="Vagvolgyi C."/>
            <person name="Papp T."/>
            <person name="Martin F.M."/>
            <person name="Miettinen O."/>
            <person name="Hibbett D.S."/>
            <person name="Nagy L.G."/>
        </authorList>
    </citation>
    <scope>NUCLEOTIDE SEQUENCE [LARGE SCALE GENOMIC DNA]</scope>
    <source>
        <strain evidence="3 4">FP101781</strain>
    </source>
</reference>
<evidence type="ECO:0000313" key="4">
    <source>
        <dbReference type="Proteomes" id="UP000298030"/>
    </source>
</evidence>
<organism evidence="3 4">
    <name type="scientific">Coprinellus micaceus</name>
    <name type="common">Glistening ink-cap mushroom</name>
    <name type="synonym">Coprinus micaceus</name>
    <dbReference type="NCBI Taxonomy" id="71717"/>
    <lineage>
        <taxon>Eukaryota</taxon>
        <taxon>Fungi</taxon>
        <taxon>Dikarya</taxon>
        <taxon>Basidiomycota</taxon>
        <taxon>Agaricomycotina</taxon>
        <taxon>Agaricomycetes</taxon>
        <taxon>Agaricomycetidae</taxon>
        <taxon>Agaricales</taxon>
        <taxon>Agaricineae</taxon>
        <taxon>Psathyrellaceae</taxon>
        <taxon>Coprinellus</taxon>
    </lineage>
</organism>
<evidence type="ECO:0000256" key="1">
    <source>
        <dbReference type="SAM" id="MobiDB-lite"/>
    </source>
</evidence>
<feature type="domain" description="Rab-GAP TBC" evidence="2">
    <location>
        <begin position="25"/>
        <end position="202"/>
    </location>
</feature>
<evidence type="ECO:0000259" key="2">
    <source>
        <dbReference type="PROSITE" id="PS50086"/>
    </source>
</evidence>
<dbReference type="STRING" id="71717.A0A4Y7RK63"/>
<dbReference type="OrthoDB" id="159449at2759"/>
<dbReference type="SUPFAM" id="SSF47923">
    <property type="entry name" value="Ypt/Rab-GAP domain of gyp1p"/>
    <property type="match status" value="2"/>
</dbReference>
<dbReference type="Gene3D" id="1.10.8.270">
    <property type="entry name" value="putative rabgap domain of human tbc1 domain family member 14 like domains"/>
    <property type="match status" value="1"/>
</dbReference>
<proteinExistence type="predicted"/>
<accession>A0A4Y7RK63</accession>
<dbReference type="AlphaFoldDB" id="A0A4Y7RK63"/>
<dbReference type="Gene3D" id="1.10.472.80">
    <property type="entry name" value="Ypt/Rab-GAP domain of gyp1p, domain 3"/>
    <property type="match status" value="1"/>
</dbReference>
<name>A0A4Y7RK63_COPMI</name>
<dbReference type="InterPro" id="IPR050302">
    <property type="entry name" value="Rab_GAP_TBC_domain"/>
</dbReference>
<protein>
    <submittedName>
        <fullName evidence="3">RabGAP/TBC</fullName>
    </submittedName>
</protein>
<comment type="caution">
    <text evidence="3">The sequence shown here is derived from an EMBL/GenBank/DDBJ whole genome shotgun (WGS) entry which is preliminary data.</text>
</comment>
<evidence type="ECO:0000313" key="3">
    <source>
        <dbReference type="EMBL" id="TEB09119.1"/>
    </source>
</evidence>
<dbReference type="PANTHER" id="PTHR47219:SF9">
    <property type="entry name" value="GTPASE ACTIVATING PROTEIN AND CENTROSOME-ASSOCIATED, ISOFORM B"/>
    <property type="match status" value="1"/>
</dbReference>
<dbReference type="Pfam" id="PF00566">
    <property type="entry name" value="RabGAP-TBC"/>
    <property type="match status" value="1"/>
</dbReference>
<dbReference type="EMBL" id="QPFP01000521">
    <property type="protein sequence ID" value="TEB09119.1"/>
    <property type="molecule type" value="Genomic_DNA"/>
</dbReference>
<feature type="compositionally biased region" description="Polar residues" evidence="1">
    <location>
        <begin position="275"/>
        <end position="290"/>
    </location>
</feature>
<dbReference type="SMART" id="SM00164">
    <property type="entry name" value="TBC"/>
    <property type="match status" value="1"/>
</dbReference>
<keyword evidence="4" id="KW-1185">Reference proteome</keyword>
<dbReference type="GO" id="GO:0005096">
    <property type="term" value="F:GTPase activator activity"/>
    <property type="evidence" value="ECO:0007669"/>
    <property type="project" value="TreeGrafter"/>
</dbReference>
<gene>
    <name evidence="3" type="ORF">FA13DRAFT_1759988</name>
</gene>
<dbReference type="Proteomes" id="UP000298030">
    <property type="component" value="Unassembled WGS sequence"/>
</dbReference>
<dbReference type="GO" id="GO:0031267">
    <property type="term" value="F:small GTPase binding"/>
    <property type="evidence" value="ECO:0007669"/>
    <property type="project" value="TreeGrafter"/>
</dbReference>
<dbReference type="PROSITE" id="PS50086">
    <property type="entry name" value="TBC_RABGAP"/>
    <property type="match status" value="1"/>
</dbReference>